<name>A0ABY2XMX9_9GAMM</name>
<evidence type="ECO:0000256" key="2">
    <source>
        <dbReference type="ARBA" id="ARBA00023002"/>
    </source>
</evidence>
<dbReference type="PANTHER" id="PTHR42804">
    <property type="entry name" value="ALDEHYDE DEHYDROGENASE"/>
    <property type="match status" value="1"/>
</dbReference>
<comment type="caution">
    <text evidence="6">The sequence shown here is derived from an EMBL/GenBank/DDBJ whole genome shotgun (WGS) entry which is preliminary data.</text>
</comment>
<dbReference type="InterPro" id="IPR029510">
    <property type="entry name" value="Ald_DH_CS_GLU"/>
</dbReference>
<feature type="active site" evidence="3">
    <location>
        <position position="247"/>
    </location>
</feature>
<dbReference type="InterPro" id="IPR016163">
    <property type="entry name" value="Ald_DH_C"/>
</dbReference>
<evidence type="ECO:0000256" key="4">
    <source>
        <dbReference type="RuleBase" id="RU003345"/>
    </source>
</evidence>
<dbReference type="Proteomes" id="UP000739180">
    <property type="component" value="Unassembled WGS sequence"/>
</dbReference>
<evidence type="ECO:0000313" key="6">
    <source>
        <dbReference type="EMBL" id="TMW12807.1"/>
    </source>
</evidence>
<proteinExistence type="inferred from homology"/>
<reference evidence="6 7" key="1">
    <citation type="submission" date="2019-05" db="EMBL/GenBank/DDBJ databases">
        <title>Genome of Alcanivorax gelatiniphagus, an oil degrading marine bacteria.</title>
        <authorList>
            <person name="Kwon K.K."/>
        </authorList>
    </citation>
    <scope>NUCLEOTIDE SEQUENCE [LARGE SCALE GENOMIC DNA]</scope>
    <source>
        <strain evidence="6 7">MEBiC 08158</strain>
    </source>
</reference>
<dbReference type="SUPFAM" id="SSF53720">
    <property type="entry name" value="ALDH-like"/>
    <property type="match status" value="1"/>
</dbReference>
<dbReference type="PANTHER" id="PTHR42804:SF1">
    <property type="entry name" value="ALDEHYDE DEHYDROGENASE-RELATED"/>
    <property type="match status" value="1"/>
</dbReference>
<dbReference type="Pfam" id="PF00171">
    <property type="entry name" value="Aldedh"/>
    <property type="match status" value="1"/>
</dbReference>
<comment type="similarity">
    <text evidence="1 4">Belongs to the aldehyde dehydrogenase family.</text>
</comment>
<dbReference type="InterPro" id="IPR015590">
    <property type="entry name" value="Aldehyde_DH_dom"/>
</dbReference>
<dbReference type="Gene3D" id="3.40.605.10">
    <property type="entry name" value="Aldehyde Dehydrogenase, Chain A, domain 1"/>
    <property type="match status" value="1"/>
</dbReference>
<dbReference type="InterPro" id="IPR016162">
    <property type="entry name" value="Ald_DH_N"/>
</dbReference>
<dbReference type="RefSeq" id="WP_138772327.1">
    <property type="nucleotide sequence ID" value="NZ_JBHSSX010000040.1"/>
</dbReference>
<dbReference type="EMBL" id="VCQT01000029">
    <property type="protein sequence ID" value="TMW12807.1"/>
    <property type="molecule type" value="Genomic_DNA"/>
</dbReference>
<accession>A0ABY2XMX9</accession>
<evidence type="ECO:0000256" key="1">
    <source>
        <dbReference type="ARBA" id="ARBA00009986"/>
    </source>
</evidence>
<feature type="domain" description="Aldehyde dehydrogenase" evidence="5">
    <location>
        <begin position="13"/>
        <end position="472"/>
    </location>
</feature>
<evidence type="ECO:0000259" key="5">
    <source>
        <dbReference type="Pfam" id="PF00171"/>
    </source>
</evidence>
<dbReference type="InterPro" id="IPR016161">
    <property type="entry name" value="Ald_DH/histidinol_DH"/>
</dbReference>
<evidence type="ECO:0000256" key="3">
    <source>
        <dbReference type="PROSITE-ProRule" id="PRU10007"/>
    </source>
</evidence>
<keyword evidence="7" id="KW-1185">Reference proteome</keyword>
<dbReference type="CDD" id="cd07138">
    <property type="entry name" value="ALDH_CddD_SSP0762"/>
    <property type="match status" value="1"/>
</dbReference>
<protein>
    <submittedName>
        <fullName evidence="6">Aldehyde dehydrogenase family protein</fullName>
    </submittedName>
</protein>
<keyword evidence="2 4" id="KW-0560">Oxidoreductase</keyword>
<gene>
    <name evidence="6" type="ORF">FGS76_09125</name>
</gene>
<evidence type="ECO:0000313" key="7">
    <source>
        <dbReference type="Proteomes" id="UP000739180"/>
    </source>
</evidence>
<dbReference type="PROSITE" id="PS00687">
    <property type="entry name" value="ALDEHYDE_DEHYDR_GLU"/>
    <property type="match status" value="1"/>
</dbReference>
<dbReference type="Gene3D" id="3.40.309.10">
    <property type="entry name" value="Aldehyde Dehydrogenase, Chain A, domain 2"/>
    <property type="match status" value="1"/>
</dbReference>
<organism evidence="6 7">
    <name type="scientific">Alloalcanivorax gelatiniphagus</name>
    <dbReference type="NCBI Taxonomy" id="1194167"/>
    <lineage>
        <taxon>Bacteria</taxon>
        <taxon>Pseudomonadati</taxon>
        <taxon>Pseudomonadota</taxon>
        <taxon>Gammaproteobacteria</taxon>
        <taxon>Oceanospirillales</taxon>
        <taxon>Alcanivoracaceae</taxon>
        <taxon>Alloalcanivorax</taxon>
    </lineage>
</organism>
<sequence>MSHLAQFYINGGWVAPSADAKPFEVINPATEASEGTVYLAGRGDVDAAIQAARDAFEGFAALPLEERLGMLERLLAAYQARLDDMADAISREMGAPRHSLAAKVQAPMGLGHIKSTLEAARDFQFEETLGRATVRREPAGVAALITPWNWPMNQVLCKVAPAIAAGCTMVLKPSEFAPLSAMVLAEIIDEAGLPAGVFNMIYGDGAEVGPMLSSDPRVDMVSLTGSTRAGASVSKEAADTFKRVSLELGGKSANIILADADFQKAVGHGVQSMMGNTGQSCNAPSRMLVPADKLAEAEAIAAQVCEKLAVGDPRDESTRIGPIANERQFKRVQSLIEKGIEEGAKLVSGGPGKPEGLDKGFYARPTVFSEVNNQMLIAREEIFGPVLVMIPYQDLDEAVAIANDSDYGLSGYVYGATVEDAAKVAARLRTGMVHLNGAQLDLPAPFGGYKHSGVGREWGVYGLEEFLEVKSVFHP</sequence>